<evidence type="ECO:0000259" key="13">
    <source>
        <dbReference type="PROSITE" id="PS51192"/>
    </source>
</evidence>
<dbReference type="GO" id="GO:0042255">
    <property type="term" value="P:ribosome assembly"/>
    <property type="evidence" value="ECO:0007669"/>
    <property type="project" value="UniProtKB-ARBA"/>
</dbReference>
<dbReference type="OrthoDB" id="9785240at2"/>
<evidence type="ECO:0000256" key="6">
    <source>
        <dbReference type="ARBA" id="ARBA00022840"/>
    </source>
</evidence>
<evidence type="ECO:0000256" key="12">
    <source>
        <dbReference type="SAM" id="MobiDB-lite"/>
    </source>
</evidence>
<dbReference type="PANTHER" id="PTHR47959:SF13">
    <property type="entry name" value="ATP-DEPENDENT RNA HELICASE RHLE"/>
    <property type="match status" value="1"/>
</dbReference>
<feature type="region of interest" description="Disordered" evidence="12">
    <location>
        <begin position="546"/>
        <end position="592"/>
    </location>
</feature>
<dbReference type="RefSeq" id="WP_142455080.1">
    <property type="nucleotide sequence ID" value="NZ_FXTP01000011.1"/>
</dbReference>
<evidence type="ECO:0000256" key="10">
    <source>
        <dbReference type="PROSITE-ProRule" id="PRU00552"/>
    </source>
</evidence>
<keyword evidence="17" id="KW-1185">Reference proteome</keyword>
<feature type="domain" description="DEAD-box RNA helicase Q" evidence="15">
    <location>
        <begin position="2"/>
        <end position="30"/>
    </location>
</feature>
<dbReference type="EMBL" id="FXTP01000011">
    <property type="protein sequence ID" value="SMO81163.1"/>
    <property type="molecule type" value="Genomic_DNA"/>
</dbReference>
<dbReference type="GO" id="GO:0016787">
    <property type="term" value="F:hydrolase activity"/>
    <property type="evidence" value="ECO:0007669"/>
    <property type="project" value="UniProtKB-KW"/>
</dbReference>
<dbReference type="EC" id="3.6.4.13" evidence="1"/>
<dbReference type="InterPro" id="IPR000629">
    <property type="entry name" value="RNA-helicase_DEAD-box_CS"/>
</dbReference>
<dbReference type="GO" id="GO:0009266">
    <property type="term" value="P:response to temperature stimulus"/>
    <property type="evidence" value="ECO:0007669"/>
    <property type="project" value="UniProtKB-ARBA"/>
</dbReference>
<feature type="compositionally biased region" description="Basic residues" evidence="12">
    <location>
        <begin position="573"/>
        <end position="586"/>
    </location>
</feature>
<dbReference type="Pfam" id="PF00270">
    <property type="entry name" value="DEAD"/>
    <property type="match status" value="1"/>
</dbReference>
<protein>
    <recommendedName>
        <fullName evidence="9">DEAD-box ATP-dependent RNA helicase RhpA</fullName>
        <ecNumber evidence="1">3.6.4.13</ecNumber>
    </recommendedName>
</protein>
<dbReference type="InterPro" id="IPR001650">
    <property type="entry name" value="Helicase_C-like"/>
</dbReference>
<dbReference type="GO" id="GO:0005524">
    <property type="term" value="F:ATP binding"/>
    <property type="evidence" value="ECO:0007669"/>
    <property type="project" value="UniProtKB-KW"/>
</dbReference>
<dbReference type="PROSITE" id="PS51192">
    <property type="entry name" value="HELICASE_ATP_BIND_1"/>
    <property type="match status" value="1"/>
</dbReference>
<evidence type="ECO:0000256" key="4">
    <source>
        <dbReference type="ARBA" id="ARBA00022801"/>
    </source>
</evidence>
<organism evidence="16 17">
    <name type="scientific">Gracilimonas mengyeensis</name>
    <dbReference type="NCBI Taxonomy" id="1302730"/>
    <lineage>
        <taxon>Bacteria</taxon>
        <taxon>Pseudomonadati</taxon>
        <taxon>Balneolota</taxon>
        <taxon>Balneolia</taxon>
        <taxon>Balneolales</taxon>
        <taxon>Balneolaceae</taxon>
        <taxon>Gracilimonas</taxon>
    </lineage>
</organism>
<dbReference type="Gene3D" id="3.40.50.300">
    <property type="entry name" value="P-loop containing nucleotide triphosphate hydrolases"/>
    <property type="match status" value="2"/>
</dbReference>
<evidence type="ECO:0000256" key="11">
    <source>
        <dbReference type="RuleBase" id="RU000492"/>
    </source>
</evidence>
<keyword evidence="6 11" id="KW-0067">ATP-binding</keyword>
<dbReference type="InterPro" id="IPR012677">
    <property type="entry name" value="Nucleotide-bd_a/b_plait_sf"/>
</dbReference>
<keyword evidence="2" id="KW-0963">Cytoplasm</keyword>
<gene>
    <name evidence="16" type="ORF">SAMN06265219_11185</name>
</gene>
<evidence type="ECO:0000256" key="7">
    <source>
        <dbReference type="ARBA" id="ARBA00038437"/>
    </source>
</evidence>
<feature type="compositionally biased region" description="Basic residues" evidence="12">
    <location>
        <begin position="444"/>
        <end position="458"/>
    </location>
</feature>
<keyword evidence="3 11" id="KW-0547">Nucleotide-binding</keyword>
<proteinExistence type="inferred from homology"/>
<feature type="short sequence motif" description="Q motif" evidence="10">
    <location>
        <begin position="2"/>
        <end position="30"/>
    </location>
</feature>
<dbReference type="AlphaFoldDB" id="A0A521EB73"/>
<evidence type="ECO:0000256" key="2">
    <source>
        <dbReference type="ARBA" id="ARBA00022490"/>
    </source>
</evidence>
<dbReference type="Proteomes" id="UP000317557">
    <property type="component" value="Unassembled WGS sequence"/>
</dbReference>
<dbReference type="CDD" id="cd00268">
    <property type="entry name" value="DEADc"/>
    <property type="match status" value="1"/>
</dbReference>
<dbReference type="InterPro" id="IPR050079">
    <property type="entry name" value="DEAD_box_RNA_helicase"/>
</dbReference>
<dbReference type="Gene3D" id="3.30.70.330">
    <property type="match status" value="1"/>
</dbReference>
<dbReference type="PROSITE" id="PS51195">
    <property type="entry name" value="Q_MOTIF"/>
    <property type="match status" value="1"/>
</dbReference>
<dbReference type="PANTHER" id="PTHR47959">
    <property type="entry name" value="ATP-DEPENDENT RNA HELICASE RHLE-RELATED"/>
    <property type="match status" value="1"/>
</dbReference>
<dbReference type="SMART" id="SM00490">
    <property type="entry name" value="HELICc"/>
    <property type="match status" value="1"/>
</dbReference>
<dbReference type="PROSITE" id="PS00039">
    <property type="entry name" value="DEAD_ATP_HELICASE"/>
    <property type="match status" value="1"/>
</dbReference>
<evidence type="ECO:0000313" key="16">
    <source>
        <dbReference type="EMBL" id="SMO81163.1"/>
    </source>
</evidence>
<keyword evidence="5 11" id="KW-0347">Helicase</keyword>
<dbReference type="InterPro" id="IPR027417">
    <property type="entry name" value="P-loop_NTPase"/>
</dbReference>
<sequence length="592" mass="66029">MSTFQELGLSPEICQAVEDLGFETPTEVQERAIPTILASQRDLIALAQTGTGKTGAFGMPVLQQVDPNSNNVQVLVLSPTRELAIQIAKDLKAFAKHQKGIKTVAVYGGANISTQIRALNNGVQVVIGTPGRMLDLIRRGKLDVTNVRSLVLDEADEMLNMGFQEDLDAILHDTPKEKQTLLFSATMPNQISKMAHKYMNNPEEIQVNARNSGALNVEHHYYMVHARDRYEALKRIADVNPDIYGIIFCRTRRETSEVASKLSKEGYNADLLNGDLSQNQRDEVMDRFRSKELQLLVATDVAARGLDVDNLTHVINYNLPDDLEVYIHRSGRTGRAGNSGIAVSIIHTREMGRIRALEKMSGKDFIKQEVPSGEEICGVRMMDMVEKLRTTEVNEKQIEKYLPEVYERLADLGWQELIQHFVSMEFNQILEYYQQAGDINASGRGKKNKNNSSRKNKNNRNSGGNPRRAEEGYTRYFLNVGQRDGLNPARLMGVVNEQMNGKKPDFGKIDIQTNFSFFEVEEGFDTKLFDAMNGSKFEGRSINVELAKPDTNGSSGGGSTSSNKGKRNSGGSSRKKAKGGRIKKKRSPEVYA</sequence>
<name>A0A521EB73_9BACT</name>
<keyword evidence="4 11" id="KW-0378">Hydrolase</keyword>
<evidence type="ECO:0000256" key="1">
    <source>
        <dbReference type="ARBA" id="ARBA00012552"/>
    </source>
</evidence>
<comment type="catalytic activity">
    <reaction evidence="8">
        <text>ATP + H2O = ADP + phosphate + H(+)</text>
        <dbReference type="Rhea" id="RHEA:13065"/>
        <dbReference type="ChEBI" id="CHEBI:15377"/>
        <dbReference type="ChEBI" id="CHEBI:15378"/>
        <dbReference type="ChEBI" id="CHEBI:30616"/>
        <dbReference type="ChEBI" id="CHEBI:43474"/>
        <dbReference type="ChEBI" id="CHEBI:456216"/>
        <dbReference type="EC" id="3.6.4.13"/>
    </reaction>
</comment>
<evidence type="ECO:0000256" key="8">
    <source>
        <dbReference type="ARBA" id="ARBA00047984"/>
    </source>
</evidence>
<dbReference type="InterPro" id="IPR005580">
    <property type="entry name" value="DbpA/CsdA_RNA-bd_dom"/>
</dbReference>
<dbReference type="FunFam" id="3.40.50.300:FF:000108">
    <property type="entry name" value="ATP-dependent RNA helicase RhlE"/>
    <property type="match status" value="1"/>
</dbReference>
<feature type="region of interest" description="Disordered" evidence="12">
    <location>
        <begin position="440"/>
        <end position="471"/>
    </location>
</feature>
<dbReference type="GO" id="GO:0003724">
    <property type="term" value="F:RNA helicase activity"/>
    <property type="evidence" value="ECO:0007669"/>
    <property type="project" value="UniProtKB-EC"/>
</dbReference>
<dbReference type="PROSITE" id="PS51194">
    <property type="entry name" value="HELICASE_CTER"/>
    <property type="match status" value="1"/>
</dbReference>
<reference evidence="16 17" key="1">
    <citation type="submission" date="2017-05" db="EMBL/GenBank/DDBJ databases">
        <authorList>
            <person name="Varghese N."/>
            <person name="Submissions S."/>
        </authorList>
    </citation>
    <scope>NUCLEOTIDE SEQUENCE [LARGE SCALE GENOMIC DNA]</scope>
    <source>
        <strain evidence="16 17">DSM 21985</strain>
    </source>
</reference>
<dbReference type="CDD" id="cd12252">
    <property type="entry name" value="RRM_DbpA"/>
    <property type="match status" value="1"/>
</dbReference>
<dbReference type="GO" id="GO:0003676">
    <property type="term" value="F:nucleic acid binding"/>
    <property type="evidence" value="ECO:0007669"/>
    <property type="project" value="InterPro"/>
</dbReference>
<dbReference type="CDD" id="cd18787">
    <property type="entry name" value="SF2_C_DEAD"/>
    <property type="match status" value="1"/>
</dbReference>
<evidence type="ECO:0000256" key="9">
    <source>
        <dbReference type="ARBA" id="ARBA00074363"/>
    </source>
</evidence>
<evidence type="ECO:0000256" key="5">
    <source>
        <dbReference type="ARBA" id="ARBA00022806"/>
    </source>
</evidence>
<dbReference type="InterPro" id="IPR044742">
    <property type="entry name" value="DEAD/DEAH_RhlB"/>
</dbReference>
<dbReference type="Pfam" id="PF03880">
    <property type="entry name" value="DbpA"/>
    <property type="match status" value="1"/>
</dbReference>
<dbReference type="InterPro" id="IPR011545">
    <property type="entry name" value="DEAD/DEAH_box_helicase_dom"/>
</dbReference>
<dbReference type="InterPro" id="IPR014014">
    <property type="entry name" value="RNA_helicase_DEAD_Q_motif"/>
</dbReference>
<dbReference type="InterPro" id="IPR014001">
    <property type="entry name" value="Helicase_ATP-bd"/>
</dbReference>
<dbReference type="GO" id="GO:0005829">
    <property type="term" value="C:cytosol"/>
    <property type="evidence" value="ECO:0007669"/>
    <property type="project" value="TreeGrafter"/>
</dbReference>
<evidence type="ECO:0000313" key="17">
    <source>
        <dbReference type="Proteomes" id="UP000317557"/>
    </source>
</evidence>
<comment type="similarity">
    <text evidence="7 11">Belongs to the DEAD box helicase family.</text>
</comment>
<dbReference type="SMART" id="SM00487">
    <property type="entry name" value="DEXDc"/>
    <property type="match status" value="1"/>
</dbReference>
<evidence type="ECO:0000259" key="14">
    <source>
        <dbReference type="PROSITE" id="PS51194"/>
    </source>
</evidence>
<feature type="domain" description="Helicase C-terminal" evidence="14">
    <location>
        <begin position="216"/>
        <end position="378"/>
    </location>
</feature>
<dbReference type="SUPFAM" id="SSF52540">
    <property type="entry name" value="P-loop containing nucleoside triphosphate hydrolases"/>
    <property type="match status" value="1"/>
</dbReference>
<accession>A0A521EB73</accession>
<feature type="domain" description="Helicase ATP-binding" evidence="13">
    <location>
        <begin position="34"/>
        <end position="205"/>
    </location>
</feature>
<dbReference type="Pfam" id="PF00271">
    <property type="entry name" value="Helicase_C"/>
    <property type="match status" value="1"/>
</dbReference>
<evidence type="ECO:0000259" key="15">
    <source>
        <dbReference type="PROSITE" id="PS51195"/>
    </source>
</evidence>
<evidence type="ECO:0000256" key="3">
    <source>
        <dbReference type="ARBA" id="ARBA00022741"/>
    </source>
</evidence>